<evidence type="ECO:0000313" key="4">
    <source>
        <dbReference type="Proteomes" id="UP000191144"/>
    </source>
</evidence>
<dbReference type="AlphaFoldDB" id="A0A1G4KAG6"/>
<keyword evidence="1" id="KW-1133">Transmembrane helix</keyword>
<dbReference type="InterPro" id="IPR056196">
    <property type="entry name" value="Mmc1_C"/>
</dbReference>
<feature type="domain" description="Mmc1 C-terminal" evidence="2">
    <location>
        <begin position="277"/>
        <end position="439"/>
    </location>
</feature>
<dbReference type="Pfam" id="PF23867">
    <property type="entry name" value="Mmc1_N"/>
    <property type="match status" value="1"/>
</dbReference>
<evidence type="ECO:0000256" key="1">
    <source>
        <dbReference type="SAM" id="Phobius"/>
    </source>
</evidence>
<keyword evidence="1" id="KW-0472">Membrane</keyword>
<evidence type="ECO:0000259" key="2">
    <source>
        <dbReference type="Pfam" id="PF23868"/>
    </source>
</evidence>
<dbReference type="EMBL" id="LT598484">
    <property type="protein sequence ID" value="SCV01204.1"/>
    <property type="molecule type" value="Genomic_DNA"/>
</dbReference>
<evidence type="ECO:0000313" key="3">
    <source>
        <dbReference type="EMBL" id="SCV01204.1"/>
    </source>
</evidence>
<sequence length="478" mass="54635">MLGQLRVHIKPSPSRRFMSYWAKLAEVYRSAGSQRLPTKLALVATQSGSEIRDTKIIRCGVILKSLTSQKDAAFLSALLADVYTTDQYWFREFCSRYSQNIKSSHSASPRLIRYAPILDVQKEGQTTVYGLPSPWLLQHGVELRESEAAQFQEETSTDGCHLYLDMNSHAAATKCPWPILKVTDSSSEIPLGARELNSSKALTGILDFIENKRNVKMYLESLESSNFLTVTQNIERVLDNKPRIMKNLEEAVVQNIYNTDDTFEEHEKAKLRNADVEQEIANWSTEAHAHMLSEFKPRLDQFVHDQLSVSRVYTYSESKMELKLRELCSIADNSGVLNRINYLRGRLNLPLLPKTSPDLRIFDRIPALHKNINKHIYQQFFTLQLPLLVCATFGVVSGQFSAYSMGSLAILGVVLGASRIMNRWSSMLQHFKNDILDAKRVKIEDGRQAIQNEWNKENAKREIEYQKKSELLKRLGEE</sequence>
<protein>
    <submittedName>
        <fullName evidence="3">LAME_0G14730g1_1</fullName>
    </submittedName>
</protein>
<accession>A0A1G4KAG6</accession>
<dbReference type="OrthoDB" id="5319015at2759"/>
<reference evidence="4" key="1">
    <citation type="submission" date="2016-03" db="EMBL/GenBank/DDBJ databases">
        <authorList>
            <person name="Devillers Hugo."/>
        </authorList>
    </citation>
    <scope>NUCLEOTIDE SEQUENCE [LARGE SCALE GENOMIC DNA]</scope>
</reference>
<organism evidence="3 4">
    <name type="scientific">Lachancea meyersii CBS 8951</name>
    <dbReference type="NCBI Taxonomy" id="1266667"/>
    <lineage>
        <taxon>Eukaryota</taxon>
        <taxon>Fungi</taxon>
        <taxon>Dikarya</taxon>
        <taxon>Ascomycota</taxon>
        <taxon>Saccharomycotina</taxon>
        <taxon>Saccharomycetes</taxon>
        <taxon>Saccharomycetales</taxon>
        <taxon>Saccharomycetaceae</taxon>
        <taxon>Lachancea</taxon>
    </lineage>
</organism>
<keyword evidence="1" id="KW-0812">Transmembrane</keyword>
<keyword evidence="4" id="KW-1185">Reference proteome</keyword>
<proteinExistence type="predicted"/>
<feature type="transmembrane region" description="Helical" evidence="1">
    <location>
        <begin position="402"/>
        <end position="422"/>
    </location>
</feature>
<name>A0A1G4KAG6_9SACH</name>
<dbReference type="PANTHER" id="PTHR38644">
    <property type="entry name" value="EXPRESSED PROTEIN"/>
    <property type="match status" value="1"/>
</dbReference>
<dbReference type="PANTHER" id="PTHR38644:SF1">
    <property type="entry name" value="EXPRESSED PROTEIN"/>
    <property type="match status" value="1"/>
</dbReference>
<gene>
    <name evidence="3" type="ORF">LAME_0G14730G</name>
</gene>
<dbReference type="Pfam" id="PF23868">
    <property type="entry name" value="Mmc1_C"/>
    <property type="match status" value="1"/>
</dbReference>
<dbReference type="Proteomes" id="UP000191144">
    <property type="component" value="Chromosome G"/>
</dbReference>